<gene>
    <name evidence="2" type="ORF">HERIO_1857</name>
</gene>
<dbReference type="Proteomes" id="UP000192356">
    <property type="component" value="Unassembled WGS sequence"/>
</dbReference>
<reference evidence="2 3" key="1">
    <citation type="journal article" date="2017" name="Environ. Microbiol.">
        <title>Decay of the glycolytic pathway and adaptation to intranuclear parasitism within Enterocytozoonidae microsporidia.</title>
        <authorList>
            <person name="Wiredu Boakye D."/>
            <person name="Jaroenlak P."/>
            <person name="Prachumwat A."/>
            <person name="Williams T.A."/>
            <person name="Bateman K.S."/>
            <person name="Itsathitphaisarn O."/>
            <person name="Sritunyalucksana K."/>
            <person name="Paszkiewicz K.H."/>
            <person name="Moore K.A."/>
            <person name="Stentiford G.D."/>
            <person name="Williams B.A."/>
        </authorList>
    </citation>
    <scope>NUCLEOTIDE SEQUENCE [LARGE SCALE GENOMIC DNA]</scope>
    <source>
        <strain evidence="2 3">GB1</strain>
    </source>
</reference>
<dbReference type="VEuPathDB" id="MicrosporidiaDB:A0H76_2676"/>
<evidence type="ECO:0000256" key="1">
    <source>
        <dbReference type="ARBA" id="ARBA00007073"/>
    </source>
</evidence>
<evidence type="ECO:0008006" key="4">
    <source>
        <dbReference type="Google" id="ProtNLM"/>
    </source>
</evidence>
<keyword evidence="3" id="KW-1185">Reference proteome</keyword>
<protein>
    <recommendedName>
        <fullName evidence="4">Transcription factor Pcc1</fullName>
    </recommendedName>
</protein>
<proteinExistence type="inferred from homology"/>
<dbReference type="VEuPathDB" id="MicrosporidiaDB:HERIO_1857"/>
<evidence type="ECO:0000313" key="3">
    <source>
        <dbReference type="Proteomes" id="UP000192356"/>
    </source>
</evidence>
<dbReference type="EMBL" id="LVKB01000117">
    <property type="protein sequence ID" value="ORD96196.1"/>
    <property type="molecule type" value="Genomic_DNA"/>
</dbReference>
<comment type="caution">
    <text evidence="2">The sequence shown here is derived from an EMBL/GenBank/DDBJ whole genome shotgun (WGS) entry which is preliminary data.</text>
</comment>
<accession>A0A1X0Q8V7</accession>
<dbReference type="InterPro" id="IPR015419">
    <property type="entry name" value="CTAG/Pcc1"/>
</dbReference>
<dbReference type="Pfam" id="PF09341">
    <property type="entry name" value="Pcc1"/>
    <property type="match status" value="1"/>
</dbReference>
<organism evidence="2 3">
    <name type="scientific">Hepatospora eriocheir</name>
    <dbReference type="NCBI Taxonomy" id="1081669"/>
    <lineage>
        <taxon>Eukaryota</taxon>
        <taxon>Fungi</taxon>
        <taxon>Fungi incertae sedis</taxon>
        <taxon>Microsporidia</taxon>
        <taxon>Hepatosporidae</taxon>
        <taxon>Hepatospora</taxon>
    </lineage>
</organism>
<dbReference type="AlphaFoldDB" id="A0A1X0Q8V7"/>
<evidence type="ECO:0000313" key="2">
    <source>
        <dbReference type="EMBL" id="ORD96196.1"/>
    </source>
</evidence>
<comment type="similarity">
    <text evidence="1">Belongs to the CTAG/PCC1 family.</text>
</comment>
<name>A0A1X0Q8V7_9MICR</name>
<sequence length="71" mass="8062">MIDVNIKIDCEKPELVAQAVEYDTRDGIVFNTEENKLSLSFTCENISTLKKVVHSTGNLIDVSMKTIKRFK</sequence>